<evidence type="ECO:0000256" key="7">
    <source>
        <dbReference type="ARBA" id="ARBA00022882"/>
    </source>
</evidence>
<dbReference type="InterPro" id="IPR047871">
    <property type="entry name" value="K_chnl_Slo-like"/>
</dbReference>
<dbReference type="PANTHER" id="PTHR10027:SF33">
    <property type="entry name" value="CALCIUM-ACTIVATED POTASSIUM CHANNEL SUBUNIT ALPHA-1-RELATED"/>
    <property type="match status" value="1"/>
</dbReference>
<evidence type="ECO:0000256" key="15">
    <source>
        <dbReference type="SAM" id="Phobius"/>
    </source>
</evidence>
<dbReference type="EMBL" id="MTYJ01000081">
    <property type="protein sequence ID" value="OQV15891.1"/>
    <property type="molecule type" value="Genomic_DNA"/>
</dbReference>
<organism evidence="19 20">
    <name type="scientific">Hypsibius exemplaris</name>
    <name type="common">Freshwater tardigrade</name>
    <dbReference type="NCBI Taxonomy" id="2072580"/>
    <lineage>
        <taxon>Eukaryota</taxon>
        <taxon>Metazoa</taxon>
        <taxon>Ecdysozoa</taxon>
        <taxon>Tardigrada</taxon>
        <taxon>Eutardigrada</taxon>
        <taxon>Parachela</taxon>
        <taxon>Hypsibioidea</taxon>
        <taxon>Hypsibiidae</taxon>
        <taxon>Hypsibius</taxon>
    </lineage>
</organism>
<keyword evidence="10" id="KW-0406">Ion transport</keyword>
<name>A0A1W0WKY7_HYPEX</name>
<evidence type="ECO:0000256" key="10">
    <source>
        <dbReference type="ARBA" id="ARBA00023065"/>
    </source>
</evidence>
<keyword evidence="13" id="KW-0175">Coiled coil</keyword>
<feature type="region of interest" description="Disordered" evidence="14">
    <location>
        <begin position="82"/>
        <end position="120"/>
    </location>
</feature>
<feature type="domain" description="Calcium-activated potassium channel BK alpha subunit" evidence="16">
    <location>
        <begin position="1235"/>
        <end position="1324"/>
    </location>
</feature>
<feature type="transmembrane region" description="Helical" evidence="15">
    <location>
        <begin position="1051"/>
        <end position="1068"/>
    </location>
</feature>
<feature type="domain" description="Ca2+-activated K+ channel Slowpoke-like C-terminal" evidence="17">
    <location>
        <begin position="1708"/>
        <end position="1824"/>
    </location>
</feature>
<evidence type="ECO:0000256" key="8">
    <source>
        <dbReference type="ARBA" id="ARBA00022958"/>
    </source>
</evidence>
<accession>A0A1W0WKY7</accession>
<evidence type="ECO:0000313" key="20">
    <source>
        <dbReference type="Proteomes" id="UP000192578"/>
    </source>
</evidence>
<evidence type="ECO:0000256" key="1">
    <source>
        <dbReference type="ARBA" id="ARBA00004651"/>
    </source>
</evidence>
<dbReference type="Gene3D" id="3.40.50.720">
    <property type="entry name" value="NAD(P)-binding Rossmann-like Domain"/>
    <property type="match status" value="2"/>
</dbReference>
<dbReference type="Pfam" id="PF21014">
    <property type="entry name" value="Slowpoke_C"/>
    <property type="match status" value="1"/>
</dbReference>
<dbReference type="PROSITE" id="PS50895">
    <property type="entry name" value="SURF1"/>
    <property type="match status" value="1"/>
</dbReference>
<feature type="region of interest" description="Disordered" evidence="14">
    <location>
        <begin position="1"/>
        <end position="35"/>
    </location>
</feature>
<feature type="coiled-coil region" evidence="13">
    <location>
        <begin position="342"/>
        <end position="369"/>
    </location>
</feature>
<feature type="transmembrane region" description="Helical" evidence="15">
    <location>
        <begin position="980"/>
        <end position="1001"/>
    </location>
</feature>
<comment type="caution">
    <text evidence="19">The sequence shown here is derived from an EMBL/GenBank/DDBJ whole genome shotgun (WGS) entry which is preliminary data.</text>
</comment>
<keyword evidence="20" id="KW-1185">Reference proteome</keyword>
<feature type="transmembrane region" description="Helical" evidence="15">
    <location>
        <begin position="761"/>
        <end position="781"/>
    </location>
</feature>
<feature type="transmembrane region" description="Helical" evidence="15">
    <location>
        <begin position="922"/>
        <end position="943"/>
    </location>
</feature>
<feature type="transmembrane region" description="Helical" evidence="15">
    <location>
        <begin position="852"/>
        <end position="872"/>
    </location>
</feature>
<dbReference type="GO" id="GO:0060072">
    <property type="term" value="F:large conductance calcium-activated potassium channel activity"/>
    <property type="evidence" value="ECO:0007669"/>
    <property type="project" value="TreeGrafter"/>
</dbReference>
<keyword evidence="8" id="KW-0630">Potassium</keyword>
<dbReference type="PANTHER" id="PTHR10027">
    <property type="entry name" value="CALCIUM-ACTIVATED POTASSIUM CHANNEL ALPHA CHAIN"/>
    <property type="match status" value="1"/>
</dbReference>
<evidence type="ECO:0000256" key="2">
    <source>
        <dbReference type="ARBA" id="ARBA00022448"/>
    </source>
</evidence>
<gene>
    <name evidence="19" type="ORF">BV898_09987</name>
</gene>
<dbReference type="InterPro" id="IPR003929">
    <property type="entry name" value="K_chnl_BK_asu"/>
</dbReference>
<evidence type="ECO:0000256" key="14">
    <source>
        <dbReference type="SAM" id="MobiDB-lite"/>
    </source>
</evidence>
<dbReference type="Pfam" id="PF22614">
    <property type="entry name" value="Slo-like_RCK"/>
    <property type="match status" value="2"/>
</dbReference>
<feature type="domain" description="RCK N-terminal" evidence="18">
    <location>
        <begin position="1494"/>
        <end position="1616"/>
    </location>
</feature>
<dbReference type="GO" id="GO:0034702">
    <property type="term" value="C:monoatomic ion channel complex"/>
    <property type="evidence" value="ECO:0007669"/>
    <property type="project" value="UniProtKB-KW"/>
</dbReference>
<dbReference type="OrthoDB" id="10040024at2759"/>
<keyword evidence="4" id="KW-0633">Potassium transport</keyword>
<reference evidence="20" key="1">
    <citation type="submission" date="2017-01" db="EMBL/GenBank/DDBJ databases">
        <title>Comparative genomics of anhydrobiosis in the tardigrade Hypsibius dujardini.</title>
        <authorList>
            <person name="Yoshida Y."/>
            <person name="Koutsovoulos G."/>
            <person name="Laetsch D."/>
            <person name="Stevens L."/>
            <person name="Kumar S."/>
            <person name="Horikawa D."/>
            <person name="Ishino K."/>
            <person name="Komine S."/>
            <person name="Tomita M."/>
            <person name="Blaxter M."/>
            <person name="Arakawa K."/>
        </authorList>
    </citation>
    <scope>NUCLEOTIDE SEQUENCE [LARGE SCALE GENOMIC DNA]</scope>
    <source>
        <strain evidence="20">Z151</strain>
    </source>
</reference>
<dbReference type="CDD" id="cd06662">
    <property type="entry name" value="SURF1"/>
    <property type="match status" value="1"/>
</dbReference>
<evidence type="ECO:0000256" key="12">
    <source>
        <dbReference type="ARBA" id="ARBA00023303"/>
    </source>
</evidence>
<dbReference type="InterPro" id="IPR003148">
    <property type="entry name" value="RCK_N"/>
</dbReference>
<dbReference type="Pfam" id="PF03493">
    <property type="entry name" value="BK_channel_a"/>
    <property type="match status" value="1"/>
</dbReference>
<evidence type="ECO:0000259" key="16">
    <source>
        <dbReference type="Pfam" id="PF03493"/>
    </source>
</evidence>
<keyword evidence="12 19" id="KW-0407">Ion channel</keyword>
<evidence type="ECO:0000259" key="17">
    <source>
        <dbReference type="Pfam" id="PF21014"/>
    </source>
</evidence>
<comment type="subcellular location">
    <subcellularLocation>
        <location evidence="1">Cell membrane</location>
        <topology evidence="1">Multi-pass membrane protein</topology>
    </subcellularLocation>
</comment>
<dbReference type="InterPro" id="IPR048735">
    <property type="entry name" value="Slowpoke-like_C"/>
</dbReference>
<dbReference type="FunFam" id="3.40.50.720:FF:000005">
    <property type="entry name" value="calcium-activated potassium channel subunit alpha-1 isoform X6"/>
    <property type="match status" value="1"/>
</dbReference>
<feature type="region of interest" description="Disordered" evidence="14">
    <location>
        <begin position="1433"/>
        <end position="1459"/>
    </location>
</feature>
<evidence type="ECO:0000256" key="9">
    <source>
        <dbReference type="ARBA" id="ARBA00022989"/>
    </source>
</evidence>
<keyword evidence="9 15" id="KW-1133">Transmembrane helix</keyword>
<evidence type="ECO:0000256" key="6">
    <source>
        <dbReference type="ARBA" id="ARBA00022826"/>
    </source>
</evidence>
<evidence type="ECO:0000256" key="4">
    <source>
        <dbReference type="ARBA" id="ARBA00022538"/>
    </source>
</evidence>
<dbReference type="GO" id="GO:0005886">
    <property type="term" value="C:plasma membrane"/>
    <property type="evidence" value="ECO:0007669"/>
    <property type="project" value="UniProtKB-SubCell"/>
</dbReference>
<dbReference type="Proteomes" id="UP000192578">
    <property type="component" value="Unassembled WGS sequence"/>
</dbReference>
<evidence type="ECO:0000256" key="3">
    <source>
        <dbReference type="ARBA" id="ARBA00022475"/>
    </source>
</evidence>
<evidence type="ECO:0000313" key="19">
    <source>
        <dbReference type="EMBL" id="OQV15891.1"/>
    </source>
</evidence>
<evidence type="ECO:0000259" key="18">
    <source>
        <dbReference type="Pfam" id="PF22614"/>
    </source>
</evidence>
<evidence type="ECO:0000256" key="11">
    <source>
        <dbReference type="ARBA" id="ARBA00023136"/>
    </source>
</evidence>
<keyword evidence="11 15" id="KW-0472">Membrane</keyword>
<keyword evidence="6" id="KW-0631">Potassium channel</keyword>
<dbReference type="Pfam" id="PF02104">
    <property type="entry name" value="SURF1"/>
    <property type="match status" value="1"/>
</dbReference>
<keyword evidence="2" id="KW-0813">Transport</keyword>
<keyword evidence="3" id="KW-1003">Cell membrane</keyword>
<sequence length="1844" mass="205600">MPPKSRGKDASTSSAKTRVSPKRAPSPRKYTEAMEDHEIELESLFQLNLDAASGELPSQQLSENHLISVKTSSEAITSSLDASVNNVPDQPLKPPMVPELLRKPKRPPQKAPARSAPPRIDRVASFSAQDDDVVQKEAQAPPALRRVDRYDDQDAVDALVRGFQPFLSNDGSHADFAFPLALPVPVVGVAEHSALKGFRDQMTERQQECEVPLPESDDLHRFFMELRDGQGIHIQLPTLAFPVQPKDSRTDGQFVLVGHLGENPQTGKTEVVTSNNNRRLHIDISQQNVPSLMAEVFNFHHTKDEADTGTVTMQAVDMVASLAGSLNFKDSSFDPAALSIRRNNVLDKVESERRKILDLKAERKRKLEAPPAAPLAASLDPAAMGTTVSQHDAATAEPSFKRQKRKLPIKPAPAVVEHSTAPPKGTNLCYDFLTSPFVDVSLLTIKMLQLFRNYFRFTQQCTARYVSSKVIPTKSSSTFYFRDANTEGPSKNYILLVVPLATFCLGTWQLYRLQWKLGLIEERTTRMRVSPLSMEDLPDDLDKIREMEYRLVKLTGVYDHNREIYIAPRSPVTSAHGSGGGLVSNTSTHGAHVITPFKVSDSDTTILVDRGWVPKRLTNPQTRLQAQLPGEVTVTGVLRNSETRNAFSPDNVLDSKIFQVRDIEAMANFLKTAPVYLDATSENDIPGGPIGGQTIVHLRNEHFNYALTWFSSHYPSKSYHTTMDTGSVPIRDAAVTRMPYNPNVSVALPAPCYMVGEVELVYVYFGAGFVLPILALLYVQFSWFKRFLFRKLIQHNLMCGWSVPVGENSVMDEREAGLKRSGAERVRLIREAKARQSKCVVLLTQAASSQGLLGQILMAIAIVCSGTSFAIYLSTVTWPIKSVEFCGTLPNIYQPVDFTINAYLLLYFIIRLLGNEKKVDIVLRSMHSIVDYFTIPGVILSVILNRYFVGFAFFRAYNSLWIVEILANRGVFRNVNKIQLAHLVLLVVSVLIIASGFLHLVENMGDPWVLGSNRFYNGQLISFWRCFLYLYGRVTLLDLSGMRIHTMLGRIIIYGFQILALGIVSKAIPRIVALLRIVPECDKSYPSSVMSLHLVVCGHVRVSTMTAFLKEFYNSDRDLSDYFKIVILDDKEPDEEMDCLLELYFNKLDYRRGSCMNMKDLNRVKVMDAEAVLILADRTTSDSDAEDASNIMRVVSIKNYRFNARVIVQLLQYHNKVPTLTCRTFQLGVPSMGDVVICIAELRLGLLAQSCTAPASLPLMANYFTTGQTMAALKKHSEAWMAEYDRGTSFELYSRPFSAAFIGNDFTQACEFCYRRLKIVLLALHTHPDDPLSAPQISPPASVTIEVGTHGYFIADTTQEVDRAQFYCIKCHGDLSDPEDIQRCACPNIETKYEVEIQSFGKRSKLSRAISYRPDTDVETKIWSFISKYPRTPERRSSETDLPAYPHGRSSPFAPSGGRDNRSLYDSTGMFHWCPAKPLAAVQMDRLQATAAGFANHIVVCVLSQSNSQIIGLANLVLPLRASSLKADQLRDIVVLGDVGFLEKEWPFLHNMPRLYIVKGTALNRSDLRAVRLNTCQMCVILGAPSASDKMAATDPTLADKAVILATLNVRAMRFSPAENSVLDHENNRYSGVYEEHKIIEPRLTGYEVPLITDLMRESNVQFLEQDDEDLPGTEFYLTQPYAGGRTFAATVLDLLMITSFFNPPIVKVFHAMIFGGASLELERLLAEGAGLIGGEDISLPAETKDQISVIQMALDRGPLRSHVGSFYGGLFLDALINLGLVVLGVSRRVDLAREMTTSSSKRYVISNPPHSFILDVKDEIFALRGPNWKPSPNFLPTCSLSTF</sequence>
<proteinExistence type="predicted"/>
<feature type="transmembrane region" description="Helical" evidence="15">
    <location>
        <begin position="892"/>
        <end position="910"/>
    </location>
</feature>
<evidence type="ECO:0000256" key="13">
    <source>
        <dbReference type="SAM" id="Coils"/>
    </source>
</evidence>
<protein>
    <submittedName>
        <fullName evidence="19">Calcium-activated potassium channel subunit alpha-1</fullName>
    </submittedName>
</protein>
<feature type="transmembrane region" description="Helical" evidence="15">
    <location>
        <begin position="1767"/>
        <end position="1786"/>
    </location>
</feature>
<keyword evidence="5 15" id="KW-0812">Transmembrane</keyword>
<dbReference type="InterPro" id="IPR002994">
    <property type="entry name" value="Surf1/Shy1"/>
</dbReference>
<keyword evidence="7" id="KW-0851">Voltage-gated channel</keyword>
<feature type="domain" description="RCK N-terminal" evidence="18">
    <location>
        <begin position="1091"/>
        <end position="1208"/>
    </location>
</feature>
<dbReference type="PRINTS" id="PR01449">
    <property type="entry name" value="BKCHANNELA"/>
</dbReference>
<evidence type="ECO:0000256" key="5">
    <source>
        <dbReference type="ARBA" id="ARBA00022692"/>
    </source>
</evidence>